<reference evidence="9 10" key="1">
    <citation type="submission" date="2018-03" db="EMBL/GenBank/DDBJ databases">
        <title>Streptomyces dioscori sp. nov., a novel endophytic actinobacterium isolated from bulbil of Dioscorea bulbifera L.</title>
        <authorList>
            <person name="Zhikuan W."/>
        </authorList>
    </citation>
    <scope>NUCLEOTIDE SEQUENCE [LARGE SCALE GENOMIC DNA]</scope>
    <source>
        <strain evidence="9 10">A217</strain>
    </source>
</reference>
<proteinExistence type="inferred from homology"/>
<dbReference type="EMBL" id="PYBJ01000001">
    <property type="protein sequence ID" value="PSM44982.1"/>
    <property type="molecule type" value="Genomic_DNA"/>
</dbReference>
<evidence type="ECO:0000259" key="8">
    <source>
        <dbReference type="PROSITE" id="PS50928"/>
    </source>
</evidence>
<dbReference type="InterPro" id="IPR035906">
    <property type="entry name" value="MetI-like_sf"/>
</dbReference>
<dbReference type="PANTHER" id="PTHR30151:SF0">
    <property type="entry name" value="ABC TRANSPORTER PERMEASE PROTEIN MJ0413-RELATED"/>
    <property type="match status" value="1"/>
</dbReference>
<evidence type="ECO:0000313" key="9">
    <source>
        <dbReference type="EMBL" id="PSM44982.1"/>
    </source>
</evidence>
<evidence type="ECO:0000256" key="2">
    <source>
        <dbReference type="ARBA" id="ARBA00022448"/>
    </source>
</evidence>
<dbReference type="Gene3D" id="1.10.3720.10">
    <property type="entry name" value="MetI-like"/>
    <property type="match status" value="1"/>
</dbReference>
<feature type="transmembrane region" description="Helical" evidence="7">
    <location>
        <begin position="100"/>
        <end position="122"/>
    </location>
</feature>
<evidence type="ECO:0000256" key="1">
    <source>
        <dbReference type="ARBA" id="ARBA00004651"/>
    </source>
</evidence>
<feature type="transmembrane region" description="Helical" evidence="7">
    <location>
        <begin position="225"/>
        <end position="253"/>
    </location>
</feature>
<keyword evidence="10" id="KW-1185">Reference proteome</keyword>
<dbReference type="RefSeq" id="WP_107014737.1">
    <property type="nucleotide sequence ID" value="NZ_KZ679038.1"/>
</dbReference>
<evidence type="ECO:0000313" key="10">
    <source>
        <dbReference type="Proteomes" id="UP000240429"/>
    </source>
</evidence>
<dbReference type="Pfam" id="PF00528">
    <property type="entry name" value="BPD_transp_1"/>
    <property type="match status" value="1"/>
</dbReference>
<feature type="transmembrane region" description="Helical" evidence="7">
    <location>
        <begin position="128"/>
        <end position="151"/>
    </location>
</feature>
<keyword evidence="3" id="KW-1003">Cell membrane</keyword>
<dbReference type="InterPro" id="IPR000515">
    <property type="entry name" value="MetI-like"/>
</dbReference>
<evidence type="ECO:0000256" key="6">
    <source>
        <dbReference type="ARBA" id="ARBA00023136"/>
    </source>
</evidence>
<dbReference type="OrthoDB" id="3173654at2"/>
<keyword evidence="6 7" id="KW-0472">Membrane</keyword>
<dbReference type="GO" id="GO:0005886">
    <property type="term" value="C:plasma membrane"/>
    <property type="evidence" value="ECO:0007669"/>
    <property type="project" value="UniProtKB-SubCell"/>
</dbReference>
<dbReference type="SUPFAM" id="SSF161098">
    <property type="entry name" value="MetI-like"/>
    <property type="match status" value="1"/>
</dbReference>
<organism evidence="9 10">
    <name type="scientific">Streptomyces dioscori</name>
    <dbReference type="NCBI Taxonomy" id="2109333"/>
    <lineage>
        <taxon>Bacteria</taxon>
        <taxon>Bacillati</taxon>
        <taxon>Actinomycetota</taxon>
        <taxon>Actinomycetes</taxon>
        <taxon>Kitasatosporales</taxon>
        <taxon>Streptomycetaceae</taxon>
        <taxon>Streptomyces</taxon>
        <taxon>Streptomyces aurantiacus group</taxon>
    </lineage>
</organism>
<dbReference type="AlphaFoldDB" id="A0A2P8QFE8"/>
<evidence type="ECO:0000256" key="4">
    <source>
        <dbReference type="ARBA" id="ARBA00022692"/>
    </source>
</evidence>
<comment type="caution">
    <text evidence="9">The sequence shown here is derived from an EMBL/GenBank/DDBJ whole genome shotgun (WGS) entry which is preliminary data.</text>
</comment>
<feature type="transmembrane region" description="Helical" evidence="7">
    <location>
        <begin position="69"/>
        <end position="88"/>
    </location>
</feature>
<comment type="similarity">
    <text evidence="7">Belongs to the binding-protein-dependent transport system permease family.</text>
</comment>
<evidence type="ECO:0000256" key="5">
    <source>
        <dbReference type="ARBA" id="ARBA00022989"/>
    </source>
</evidence>
<dbReference type="CDD" id="cd06261">
    <property type="entry name" value="TM_PBP2"/>
    <property type="match status" value="1"/>
</dbReference>
<dbReference type="PROSITE" id="PS50928">
    <property type="entry name" value="ABC_TM1"/>
    <property type="match status" value="1"/>
</dbReference>
<name>A0A2P8QFE8_9ACTN</name>
<evidence type="ECO:0000256" key="3">
    <source>
        <dbReference type="ARBA" id="ARBA00022475"/>
    </source>
</evidence>
<feature type="transmembrane region" description="Helical" evidence="7">
    <location>
        <begin position="172"/>
        <end position="198"/>
    </location>
</feature>
<keyword evidence="2 7" id="KW-0813">Transport</keyword>
<accession>A0A2P8QFE8</accession>
<evidence type="ECO:0000256" key="7">
    <source>
        <dbReference type="RuleBase" id="RU363032"/>
    </source>
</evidence>
<dbReference type="PANTHER" id="PTHR30151">
    <property type="entry name" value="ALKANE SULFONATE ABC TRANSPORTER-RELATED, MEMBRANE SUBUNIT"/>
    <property type="match status" value="1"/>
</dbReference>
<gene>
    <name evidence="9" type="ORF">C6Y14_02470</name>
</gene>
<dbReference type="GO" id="GO:0055085">
    <property type="term" value="P:transmembrane transport"/>
    <property type="evidence" value="ECO:0007669"/>
    <property type="project" value="InterPro"/>
</dbReference>
<comment type="subcellular location">
    <subcellularLocation>
        <location evidence="1 7">Cell membrane</location>
        <topology evidence="1 7">Multi-pass membrane protein</topology>
    </subcellularLocation>
</comment>
<keyword evidence="5 7" id="KW-1133">Transmembrane helix</keyword>
<protein>
    <submittedName>
        <fullName evidence="9">ABC transporter permease</fullName>
    </submittedName>
</protein>
<feature type="domain" description="ABC transmembrane type-1" evidence="8">
    <location>
        <begin position="62"/>
        <end position="242"/>
    </location>
</feature>
<sequence length="275" mass="29219">MSTRSPAALWQSLLKQLWLPVLCVAVLLLATAGSTSFYFPPATDVLATLWRELLHGGLVGDLLFSLRNIALGLALATVVGVGAGLVIGEIDLLRQATGPLLDFARATPTVAFVPVIILTLGIGSGPKIFLIALGSLWPILLNTISGVHGINPAVHETARGYRIPWRLRLSKVVLPGALPQIFAGIRVALSIAVVLMVVSEIYGSPVGLGNFILQSGSGFAVPETWAGTVLIGILGYGLSVLLLAAEYLLLGWYHQRPPRARRPMSRPLSRSEAKT</sequence>
<dbReference type="Proteomes" id="UP000240429">
    <property type="component" value="Unassembled WGS sequence"/>
</dbReference>
<keyword evidence="4 7" id="KW-0812">Transmembrane</keyword>